<dbReference type="Proteomes" id="UP000709959">
    <property type="component" value="Unassembled WGS sequence"/>
</dbReference>
<dbReference type="AlphaFoldDB" id="A0A936F425"/>
<comment type="caution">
    <text evidence="2">The sequence shown here is derived from an EMBL/GenBank/DDBJ whole genome shotgun (WGS) entry which is preliminary data.</text>
</comment>
<gene>
    <name evidence="2" type="ORF">IPN91_12995</name>
</gene>
<dbReference type="Pfam" id="PF07963">
    <property type="entry name" value="N_methyl"/>
    <property type="match status" value="1"/>
</dbReference>
<evidence type="ECO:0000256" key="1">
    <source>
        <dbReference type="SAM" id="Phobius"/>
    </source>
</evidence>
<evidence type="ECO:0000313" key="2">
    <source>
        <dbReference type="EMBL" id="MBK8573518.1"/>
    </source>
</evidence>
<keyword evidence="1" id="KW-0472">Membrane</keyword>
<dbReference type="EMBL" id="JADKCH010000021">
    <property type="protein sequence ID" value="MBK8573518.1"/>
    <property type="molecule type" value="Genomic_DNA"/>
</dbReference>
<keyword evidence="1" id="KW-1133">Transmembrane helix</keyword>
<evidence type="ECO:0000313" key="3">
    <source>
        <dbReference type="Proteomes" id="UP000709959"/>
    </source>
</evidence>
<protein>
    <submittedName>
        <fullName evidence="2">Prepilin-type N-terminal cleavage/methylation domain-containing protein</fullName>
    </submittedName>
</protein>
<reference evidence="2 3" key="1">
    <citation type="submission" date="2020-10" db="EMBL/GenBank/DDBJ databases">
        <title>Connecting structure to function with the recovery of over 1000 high-quality activated sludge metagenome-assembled genomes encoding full-length rRNA genes using long-read sequencing.</title>
        <authorList>
            <person name="Singleton C.M."/>
            <person name="Petriglieri F."/>
            <person name="Kristensen J.M."/>
            <person name="Kirkegaard R.H."/>
            <person name="Michaelsen T.Y."/>
            <person name="Andersen M.H."/>
            <person name="Karst S.M."/>
            <person name="Dueholm M.S."/>
            <person name="Nielsen P.H."/>
            <person name="Albertsen M."/>
        </authorList>
    </citation>
    <scope>NUCLEOTIDE SEQUENCE [LARGE SCALE GENOMIC DNA]</scope>
    <source>
        <strain evidence="2">OdNE_18-Q3-R46-58_MAXAC.008</strain>
    </source>
</reference>
<dbReference type="InterPro" id="IPR012902">
    <property type="entry name" value="N_methyl_site"/>
</dbReference>
<dbReference type="NCBIfam" id="TIGR02532">
    <property type="entry name" value="IV_pilin_GFxxxE"/>
    <property type="match status" value="1"/>
</dbReference>
<name>A0A936F425_9BACT</name>
<sequence>MRAIRLKPSPGEQGFSLVEMLMTAFILAIGVMGLTLLQVMSLKGARGGKSLATAIQVGEAVMDRIEMEGRLSWLNITDSQYKVAAALPNLAFVDKTVLATPLTFNLKGQVPITASADPAESTPFYTVAMRRVPVSALAAGTGSISDFTVTVTFADVVNPTTNTPVTRTVTLTRRVLHG</sequence>
<proteinExistence type="predicted"/>
<organism evidence="2 3">
    <name type="scientific">Candidatus Geothrix odensensis</name>
    <dbReference type="NCBI Taxonomy" id="2954440"/>
    <lineage>
        <taxon>Bacteria</taxon>
        <taxon>Pseudomonadati</taxon>
        <taxon>Acidobacteriota</taxon>
        <taxon>Holophagae</taxon>
        <taxon>Holophagales</taxon>
        <taxon>Holophagaceae</taxon>
        <taxon>Geothrix</taxon>
    </lineage>
</organism>
<feature type="transmembrane region" description="Helical" evidence="1">
    <location>
        <begin position="20"/>
        <end position="40"/>
    </location>
</feature>
<keyword evidence="1" id="KW-0812">Transmembrane</keyword>
<accession>A0A936F425</accession>